<gene>
    <name evidence="1" type="ORF">GCM10010989_19890</name>
</gene>
<dbReference type="InterPro" id="IPR012675">
    <property type="entry name" value="Beta-grasp_dom_sf"/>
</dbReference>
<accession>A0A917DKD9</accession>
<proteinExistence type="predicted"/>
<protein>
    <recommendedName>
        <fullName evidence="3">Molybdopterin synthase sulfur carrier subunit</fullName>
    </recommendedName>
</protein>
<dbReference type="EMBL" id="BMIO01000006">
    <property type="protein sequence ID" value="GGD45723.1"/>
    <property type="molecule type" value="Genomic_DNA"/>
</dbReference>
<name>A0A917DKD9_9SPHN</name>
<sequence>MMALTLLFLGKLEDMAGAAEMTLDVPGKLALPAITERLDPDLAVAIASPDIRVALNGTLVSPSNVMAGDGDELAFLPPVSGG</sequence>
<dbReference type="InterPro" id="IPR016155">
    <property type="entry name" value="Mopterin_synth/thiamin_S_b"/>
</dbReference>
<dbReference type="Proteomes" id="UP000598997">
    <property type="component" value="Unassembled WGS sequence"/>
</dbReference>
<dbReference type="AlphaFoldDB" id="A0A917DKD9"/>
<evidence type="ECO:0000313" key="1">
    <source>
        <dbReference type="EMBL" id="GGD45723.1"/>
    </source>
</evidence>
<dbReference type="RefSeq" id="WP_229660360.1">
    <property type="nucleotide sequence ID" value="NZ_BMIO01000006.1"/>
</dbReference>
<dbReference type="Pfam" id="PF02597">
    <property type="entry name" value="ThiS"/>
    <property type="match status" value="1"/>
</dbReference>
<dbReference type="InterPro" id="IPR003749">
    <property type="entry name" value="ThiS/MoaD-like"/>
</dbReference>
<evidence type="ECO:0000313" key="2">
    <source>
        <dbReference type="Proteomes" id="UP000598997"/>
    </source>
</evidence>
<dbReference type="SUPFAM" id="SSF54285">
    <property type="entry name" value="MoaD/ThiS"/>
    <property type="match status" value="1"/>
</dbReference>
<evidence type="ECO:0008006" key="3">
    <source>
        <dbReference type="Google" id="ProtNLM"/>
    </source>
</evidence>
<comment type="caution">
    <text evidence="1">The sequence shown here is derived from an EMBL/GenBank/DDBJ whole genome shotgun (WGS) entry which is preliminary data.</text>
</comment>
<keyword evidence="2" id="KW-1185">Reference proteome</keyword>
<reference evidence="1 2" key="1">
    <citation type="journal article" date="2014" name="Int. J. Syst. Evol. Microbiol.">
        <title>Complete genome sequence of Corynebacterium casei LMG S-19264T (=DSM 44701T), isolated from a smear-ripened cheese.</title>
        <authorList>
            <consortium name="US DOE Joint Genome Institute (JGI-PGF)"/>
            <person name="Walter F."/>
            <person name="Albersmeier A."/>
            <person name="Kalinowski J."/>
            <person name="Ruckert C."/>
        </authorList>
    </citation>
    <scope>NUCLEOTIDE SEQUENCE [LARGE SCALE GENOMIC DNA]</scope>
    <source>
        <strain evidence="1 2">CGMCC 1.15358</strain>
    </source>
</reference>
<organism evidence="1 2">
    <name type="scientific">Croceicoccus pelagius</name>
    <dbReference type="NCBI Taxonomy" id="1703341"/>
    <lineage>
        <taxon>Bacteria</taxon>
        <taxon>Pseudomonadati</taxon>
        <taxon>Pseudomonadota</taxon>
        <taxon>Alphaproteobacteria</taxon>
        <taxon>Sphingomonadales</taxon>
        <taxon>Erythrobacteraceae</taxon>
        <taxon>Croceicoccus</taxon>
    </lineage>
</organism>
<dbReference type="Gene3D" id="3.10.20.30">
    <property type="match status" value="1"/>
</dbReference>